<evidence type="ECO:0000313" key="9">
    <source>
        <dbReference type="RefSeq" id="XP_031385673.1"/>
    </source>
</evidence>
<keyword evidence="3" id="KW-0934">Plastid</keyword>
<dbReference type="PANTHER" id="PTHR33399">
    <property type="entry name" value="OXYGEN-EVOLVING ENHANCER PROTEIN 3-1, CHLOROPLASTIC"/>
    <property type="match status" value="1"/>
</dbReference>
<name>A0A6P8D2C5_PUNGR</name>
<dbReference type="GO" id="GO:0019898">
    <property type="term" value="C:extrinsic component of membrane"/>
    <property type="evidence" value="ECO:0007669"/>
    <property type="project" value="InterPro"/>
</dbReference>
<evidence type="ECO:0000256" key="4">
    <source>
        <dbReference type="ARBA" id="ARBA00022946"/>
    </source>
</evidence>
<dbReference type="Proteomes" id="UP000515151">
    <property type="component" value="Chromosome 3"/>
</dbReference>
<evidence type="ECO:0000256" key="6">
    <source>
        <dbReference type="ARBA" id="ARBA00023136"/>
    </source>
</evidence>
<keyword evidence="8" id="KW-1185">Reference proteome</keyword>
<reference evidence="9" key="2">
    <citation type="submission" date="2025-08" db="UniProtKB">
        <authorList>
            <consortium name="RefSeq"/>
        </authorList>
    </citation>
    <scope>IDENTIFICATION</scope>
    <source>
        <tissue evidence="9">Leaf</tissue>
    </source>
</reference>
<evidence type="ECO:0000256" key="3">
    <source>
        <dbReference type="ARBA" id="ARBA00022640"/>
    </source>
</evidence>
<proteinExistence type="inferred from homology"/>
<reference evidence="8" key="1">
    <citation type="journal article" date="2020" name="Plant Biotechnol. J.">
        <title>The pomegranate (Punica granatum L.) draft genome dissects genetic divergence between soft- and hard-seeded cultivars.</title>
        <authorList>
            <person name="Luo X."/>
            <person name="Li H."/>
            <person name="Wu Z."/>
            <person name="Yao W."/>
            <person name="Zhao P."/>
            <person name="Cao D."/>
            <person name="Yu H."/>
            <person name="Li K."/>
            <person name="Poudel K."/>
            <person name="Zhao D."/>
            <person name="Zhang F."/>
            <person name="Xia X."/>
            <person name="Chen L."/>
            <person name="Wang Q."/>
            <person name="Jing D."/>
            <person name="Cao S."/>
        </authorList>
    </citation>
    <scope>NUCLEOTIDE SEQUENCE [LARGE SCALE GENOMIC DNA]</scope>
    <source>
        <strain evidence="8">cv. Tunisia</strain>
    </source>
</reference>
<evidence type="ECO:0000256" key="5">
    <source>
        <dbReference type="ARBA" id="ARBA00023078"/>
    </source>
</evidence>
<sequence length="189" mass="21189">MLSRLMEALCPLLTQPTVSKLHQPTTIHHIPGKPYVPNLMTRRAAVTALTSLLLSSKSALFMEIPAIGGTLLPEFNFNMVAPDQTFEEAMSGVRDDAESLLEVRSLLESQSWGEAQRAMRKASVQLKKDIYTIIQNKPGNERPQLRKLYSDLFNGVTRLDYAARDADDARVWECYGRITEALGEILSRI</sequence>
<dbReference type="OrthoDB" id="667835at2759"/>
<dbReference type="GO" id="GO:0005509">
    <property type="term" value="F:calcium ion binding"/>
    <property type="evidence" value="ECO:0007669"/>
    <property type="project" value="InterPro"/>
</dbReference>
<dbReference type="InterPro" id="IPR008797">
    <property type="entry name" value="PSII_PsbQ"/>
</dbReference>
<dbReference type="GO" id="GO:0009654">
    <property type="term" value="C:photosystem II oxygen evolving complex"/>
    <property type="evidence" value="ECO:0007669"/>
    <property type="project" value="InterPro"/>
</dbReference>
<dbReference type="Gene3D" id="1.20.120.290">
    <property type="entry name" value="Oxygen-evolving enhancer protein 3 (PsbQ), four-helix up-down bundle"/>
    <property type="match status" value="1"/>
</dbReference>
<evidence type="ECO:0000313" key="8">
    <source>
        <dbReference type="Proteomes" id="UP000515151"/>
    </source>
</evidence>
<dbReference type="InterPro" id="IPR023222">
    <property type="entry name" value="PsbQ-like_dom_sf"/>
</dbReference>
<accession>A0A6P8D2C5</accession>
<organism evidence="8 9">
    <name type="scientific">Punica granatum</name>
    <name type="common">Pomegranate</name>
    <dbReference type="NCBI Taxonomy" id="22663"/>
    <lineage>
        <taxon>Eukaryota</taxon>
        <taxon>Viridiplantae</taxon>
        <taxon>Streptophyta</taxon>
        <taxon>Embryophyta</taxon>
        <taxon>Tracheophyta</taxon>
        <taxon>Spermatophyta</taxon>
        <taxon>Magnoliopsida</taxon>
        <taxon>eudicotyledons</taxon>
        <taxon>Gunneridae</taxon>
        <taxon>Pentapetalae</taxon>
        <taxon>rosids</taxon>
        <taxon>malvids</taxon>
        <taxon>Myrtales</taxon>
        <taxon>Lythraceae</taxon>
        <taxon>Punica</taxon>
    </lineage>
</organism>
<dbReference type="Pfam" id="PF05757">
    <property type="entry name" value="PsbQ"/>
    <property type="match status" value="1"/>
</dbReference>
<dbReference type="InterPro" id="IPR054099">
    <property type="entry name" value="PSII_PsbQ_pln"/>
</dbReference>
<dbReference type="PANTHER" id="PTHR33399:SF6">
    <property type="entry name" value="PSBQ-LIKE PROTEIN 3, CHLOROPLASTIC"/>
    <property type="match status" value="1"/>
</dbReference>
<dbReference type="RefSeq" id="XP_031385673.1">
    <property type="nucleotide sequence ID" value="XM_031529813.1"/>
</dbReference>
<comment type="subcellular location">
    <subcellularLocation>
        <location evidence="1">Plastid</location>
        <location evidence="1">Chloroplast thylakoid membrane</location>
        <topology evidence="1">Peripheral membrane protein</topology>
        <orientation evidence="1">Lumenal side</orientation>
    </subcellularLocation>
</comment>
<dbReference type="SUPFAM" id="SSF101112">
    <property type="entry name" value="Oxygen-evolving enhancer protein 3"/>
    <property type="match status" value="1"/>
</dbReference>
<protein>
    <submittedName>
        <fullName evidence="9">PsbQ-like protein 3, chloroplastic</fullName>
    </submittedName>
</protein>
<evidence type="ECO:0000256" key="2">
    <source>
        <dbReference type="ARBA" id="ARBA00022528"/>
    </source>
</evidence>
<dbReference type="GeneID" id="116199462"/>
<dbReference type="FunFam" id="1.20.120.290:FF:000004">
    <property type="entry name" value="Oxygen-evolving enhancer protein 3"/>
    <property type="match status" value="1"/>
</dbReference>
<keyword evidence="4" id="KW-0809">Transit peptide</keyword>
<evidence type="ECO:0000256" key="1">
    <source>
        <dbReference type="ARBA" id="ARBA00004622"/>
    </source>
</evidence>
<dbReference type="AlphaFoldDB" id="A0A6P8D2C5"/>
<gene>
    <name evidence="9" type="primary">LOC116199462</name>
</gene>
<keyword evidence="6" id="KW-0472">Membrane</keyword>
<evidence type="ECO:0000256" key="7">
    <source>
        <dbReference type="ARBA" id="ARBA00035649"/>
    </source>
</evidence>
<dbReference type="GO" id="GO:0009535">
    <property type="term" value="C:chloroplast thylakoid membrane"/>
    <property type="evidence" value="ECO:0007669"/>
    <property type="project" value="UniProtKB-SubCell"/>
</dbReference>
<dbReference type="GO" id="GO:0009767">
    <property type="term" value="P:photosynthetic electron transport chain"/>
    <property type="evidence" value="ECO:0007669"/>
    <property type="project" value="TreeGrafter"/>
</dbReference>
<keyword evidence="2" id="KW-0150">Chloroplast</keyword>
<keyword evidence="5" id="KW-0793">Thylakoid</keyword>
<comment type="similarity">
    <text evidence="7">Belongs to the PsbQ family.</text>
</comment>